<keyword evidence="5" id="KW-0472">Membrane</keyword>
<feature type="transmembrane region" description="Helical" evidence="5">
    <location>
        <begin position="106"/>
        <end position="127"/>
    </location>
</feature>
<evidence type="ECO:0000256" key="5">
    <source>
        <dbReference type="SAM" id="Phobius"/>
    </source>
</evidence>
<evidence type="ECO:0000256" key="3">
    <source>
        <dbReference type="ARBA" id="ARBA00022833"/>
    </source>
</evidence>
<keyword evidence="5" id="KW-1133">Transmembrane helix</keyword>
<feature type="domain" description="GRF-type" evidence="6">
    <location>
        <begin position="12"/>
        <end position="53"/>
    </location>
</feature>
<dbReference type="PROSITE" id="PS51999">
    <property type="entry name" value="ZF_GRF"/>
    <property type="match status" value="1"/>
</dbReference>
<dbReference type="PANTHER" id="PTHR33248">
    <property type="entry name" value="ZINC ION-BINDING PROTEIN"/>
    <property type="match status" value="1"/>
</dbReference>
<name>A0A1S3XAJ9_TOBAC</name>
<proteinExistence type="predicted"/>
<keyword evidence="1" id="KW-0479">Metal-binding</keyword>
<organism evidence="7">
    <name type="scientific">Nicotiana tabacum</name>
    <name type="common">Common tobacco</name>
    <dbReference type="NCBI Taxonomy" id="4097"/>
    <lineage>
        <taxon>Eukaryota</taxon>
        <taxon>Viridiplantae</taxon>
        <taxon>Streptophyta</taxon>
        <taxon>Embryophyta</taxon>
        <taxon>Tracheophyta</taxon>
        <taxon>Spermatophyta</taxon>
        <taxon>Magnoliopsida</taxon>
        <taxon>eudicotyledons</taxon>
        <taxon>Gunneridae</taxon>
        <taxon>Pentapetalae</taxon>
        <taxon>asterids</taxon>
        <taxon>lamiids</taxon>
        <taxon>Solanales</taxon>
        <taxon>Solanaceae</taxon>
        <taxon>Nicotianoideae</taxon>
        <taxon>Nicotianeae</taxon>
        <taxon>Nicotiana</taxon>
    </lineage>
</organism>
<dbReference type="Pfam" id="PF06839">
    <property type="entry name" value="Zn_ribbon_GRF"/>
    <property type="match status" value="1"/>
</dbReference>
<protein>
    <recommendedName>
        <fullName evidence="6">GRF-type domain-containing protein</fullName>
    </recommendedName>
</protein>
<keyword evidence="3" id="KW-0862">Zinc</keyword>
<evidence type="ECO:0000313" key="7">
    <source>
        <dbReference type="RefSeq" id="XP_016436955.1"/>
    </source>
</evidence>
<dbReference type="GO" id="GO:0008270">
    <property type="term" value="F:zinc ion binding"/>
    <property type="evidence" value="ECO:0007669"/>
    <property type="project" value="UniProtKB-KW"/>
</dbReference>
<dbReference type="AlphaFoldDB" id="A0A1S3XAJ9"/>
<accession>A0A1S3XAJ9</accession>
<dbReference type="RefSeq" id="XP_016436955.1">
    <property type="nucleotide sequence ID" value="XM_016581469.1"/>
</dbReference>
<dbReference type="KEGG" id="nta:107763052"/>
<dbReference type="PaxDb" id="4097-A0A1S3XAJ9"/>
<dbReference type="InterPro" id="IPR010666">
    <property type="entry name" value="Znf_GRF"/>
</dbReference>
<evidence type="ECO:0000256" key="4">
    <source>
        <dbReference type="PROSITE-ProRule" id="PRU01343"/>
    </source>
</evidence>
<sequence length="128" mass="14509">MPQAGSSSQIRCRCGLKAHHFTSSTPANPGRKFYKCPRPKIISCDFWEWEDKILCDSAMTEITGLTSSLDVVNIERYKLREEVISMKDMNQSEANNVGKLEERVSLLKMLIIASWALFLGFFVASVMK</sequence>
<dbReference type="OrthoDB" id="1301864at2759"/>
<dbReference type="SMR" id="A0A1S3XAJ9"/>
<gene>
    <name evidence="7" type="primary">LOC107763052</name>
</gene>
<evidence type="ECO:0000256" key="1">
    <source>
        <dbReference type="ARBA" id="ARBA00022723"/>
    </source>
</evidence>
<evidence type="ECO:0000256" key="2">
    <source>
        <dbReference type="ARBA" id="ARBA00022771"/>
    </source>
</evidence>
<reference evidence="7" key="1">
    <citation type="submission" date="2025-08" db="UniProtKB">
        <authorList>
            <consortium name="RefSeq"/>
        </authorList>
    </citation>
    <scope>IDENTIFICATION</scope>
</reference>
<evidence type="ECO:0000259" key="6">
    <source>
        <dbReference type="PROSITE" id="PS51999"/>
    </source>
</evidence>
<keyword evidence="5" id="KW-0812">Transmembrane</keyword>
<keyword evidence="2 4" id="KW-0863">Zinc-finger</keyword>